<evidence type="ECO:0000256" key="5">
    <source>
        <dbReference type="ARBA" id="ARBA00022842"/>
    </source>
</evidence>
<proteinExistence type="inferred from homology"/>
<dbReference type="HAMAP" id="MF_00265">
    <property type="entry name" value="VapC_Nob1"/>
    <property type="match status" value="1"/>
</dbReference>
<dbReference type="EC" id="3.1.-.-" evidence="6"/>
<reference evidence="8 9" key="1">
    <citation type="submission" date="2024-06" db="EMBL/GenBank/DDBJ databases">
        <title>The Natural Products Discovery Center: Release of the First 8490 Sequenced Strains for Exploring Actinobacteria Biosynthetic Diversity.</title>
        <authorList>
            <person name="Kalkreuter E."/>
            <person name="Kautsar S.A."/>
            <person name="Yang D."/>
            <person name="Bader C.D."/>
            <person name="Teijaro C.N."/>
            <person name="Fluegel L."/>
            <person name="Davis C.M."/>
            <person name="Simpson J.R."/>
            <person name="Lauterbach L."/>
            <person name="Steele A.D."/>
            <person name="Gui C."/>
            <person name="Meng S."/>
            <person name="Li G."/>
            <person name="Viehrig K."/>
            <person name="Ye F."/>
            <person name="Su P."/>
            <person name="Kiefer A.F."/>
            <person name="Nichols A."/>
            <person name="Cepeda A.J."/>
            <person name="Yan W."/>
            <person name="Fan B."/>
            <person name="Jiang Y."/>
            <person name="Adhikari A."/>
            <person name="Zheng C.-J."/>
            <person name="Schuster L."/>
            <person name="Cowan T.M."/>
            <person name="Smanski M.J."/>
            <person name="Chevrette M.G."/>
            <person name="De Carvalho L.P.S."/>
            <person name="Shen B."/>
        </authorList>
    </citation>
    <scope>NUCLEOTIDE SEQUENCE [LARGE SCALE GENOMIC DNA]</scope>
    <source>
        <strain evidence="8 9">NPDC050100</strain>
    </source>
</reference>
<organism evidence="8 9">
    <name type="scientific">Microtetraspora glauca</name>
    <dbReference type="NCBI Taxonomy" id="1996"/>
    <lineage>
        <taxon>Bacteria</taxon>
        <taxon>Bacillati</taxon>
        <taxon>Actinomycetota</taxon>
        <taxon>Actinomycetes</taxon>
        <taxon>Streptosporangiales</taxon>
        <taxon>Streptosporangiaceae</taxon>
        <taxon>Microtetraspora</taxon>
    </lineage>
</organism>
<comment type="caution">
    <text evidence="8">The sequence shown here is derived from an EMBL/GenBank/DDBJ whole genome shotgun (WGS) entry which is preliminary data.</text>
</comment>
<comment type="similarity">
    <text evidence="6">Belongs to the PINc/VapC protein family.</text>
</comment>
<dbReference type="SUPFAM" id="SSF88723">
    <property type="entry name" value="PIN domain-like"/>
    <property type="match status" value="1"/>
</dbReference>
<dbReference type="PANTHER" id="PTHR35901:SF1">
    <property type="entry name" value="EXONUCLEASE VAPC9"/>
    <property type="match status" value="1"/>
</dbReference>
<keyword evidence="1 6" id="KW-1277">Toxin-antitoxin system</keyword>
<dbReference type="EMBL" id="JBFALK010000005">
    <property type="protein sequence ID" value="MEV0969307.1"/>
    <property type="molecule type" value="Genomic_DNA"/>
</dbReference>
<keyword evidence="6" id="KW-0800">Toxin</keyword>
<comment type="function">
    <text evidence="6">Toxic component of a toxin-antitoxin (TA) system. An RNase.</text>
</comment>
<dbReference type="InterPro" id="IPR022907">
    <property type="entry name" value="VapC_family"/>
</dbReference>
<evidence type="ECO:0000313" key="9">
    <source>
        <dbReference type="Proteomes" id="UP001551675"/>
    </source>
</evidence>
<comment type="cofactor">
    <cofactor evidence="6">
        <name>Mg(2+)</name>
        <dbReference type="ChEBI" id="CHEBI:18420"/>
    </cofactor>
</comment>
<dbReference type="InterPro" id="IPR029060">
    <property type="entry name" value="PIN-like_dom_sf"/>
</dbReference>
<name>A0ABV3GCL0_MICGL</name>
<protein>
    <recommendedName>
        <fullName evidence="6">Ribonuclease VapC</fullName>
        <shortName evidence="6">RNase VapC</shortName>
        <ecNumber evidence="6">3.1.-.-</ecNumber>
    </recommendedName>
    <alternativeName>
        <fullName evidence="6">Toxin VapC</fullName>
    </alternativeName>
</protein>
<evidence type="ECO:0000256" key="6">
    <source>
        <dbReference type="HAMAP-Rule" id="MF_00265"/>
    </source>
</evidence>
<evidence type="ECO:0000256" key="2">
    <source>
        <dbReference type="ARBA" id="ARBA00022722"/>
    </source>
</evidence>
<evidence type="ECO:0000313" key="8">
    <source>
        <dbReference type="EMBL" id="MEV0969307.1"/>
    </source>
</evidence>
<dbReference type="InterPro" id="IPR044153">
    <property type="entry name" value="PIN_Pae0151-like"/>
</dbReference>
<dbReference type="Gene3D" id="3.40.50.1010">
    <property type="entry name" value="5'-nuclease"/>
    <property type="match status" value="1"/>
</dbReference>
<keyword evidence="3 6" id="KW-0479">Metal-binding</keyword>
<keyword evidence="2 6" id="KW-0540">Nuclease</keyword>
<evidence type="ECO:0000256" key="3">
    <source>
        <dbReference type="ARBA" id="ARBA00022723"/>
    </source>
</evidence>
<dbReference type="PANTHER" id="PTHR35901">
    <property type="entry name" value="RIBONUCLEASE VAPC3"/>
    <property type="match status" value="1"/>
</dbReference>
<keyword evidence="9" id="KW-1185">Reference proteome</keyword>
<keyword evidence="5 6" id="KW-0460">Magnesium</keyword>
<feature type="binding site" evidence="6">
    <location>
        <position position="5"/>
    </location>
    <ligand>
        <name>Mg(2+)</name>
        <dbReference type="ChEBI" id="CHEBI:18420"/>
    </ligand>
</feature>
<feature type="binding site" evidence="6">
    <location>
        <position position="96"/>
    </location>
    <ligand>
        <name>Mg(2+)</name>
        <dbReference type="ChEBI" id="CHEBI:18420"/>
    </ligand>
</feature>
<dbReference type="InterPro" id="IPR051619">
    <property type="entry name" value="TypeII_TA_RNase_PINc/VapC"/>
</dbReference>
<dbReference type="Proteomes" id="UP001551675">
    <property type="component" value="Unassembled WGS sequence"/>
</dbReference>
<sequence>MIVVDASVFAFALLDEGPLGKTCRDALSRDPDWIAPEHWLVEVLSVVRGNHLGGKIGPDHAADAVAALHQIQPVTPHTRILLARMWELRGNLSTYDAAYVAAAEAYGCRLLTTDARLARAPGIGCDVDVLS</sequence>
<evidence type="ECO:0000256" key="4">
    <source>
        <dbReference type="ARBA" id="ARBA00022801"/>
    </source>
</evidence>
<evidence type="ECO:0000256" key="1">
    <source>
        <dbReference type="ARBA" id="ARBA00022649"/>
    </source>
</evidence>
<keyword evidence="4 6" id="KW-0378">Hydrolase</keyword>
<feature type="domain" description="PIN" evidence="7">
    <location>
        <begin position="2"/>
        <end position="121"/>
    </location>
</feature>
<dbReference type="CDD" id="cd09873">
    <property type="entry name" value="PIN_Pae0151-like"/>
    <property type="match status" value="1"/>
</dbReference>
<accession>A0ABV3GCL0</accession>
<evidence type="ECO:0000259" key="7">
    <source>
        <dbReference type="Pfam" id="PF01850"/>
    </source>
</evidence>
<dbReference type="InterPro" id="IPR002716">
    <property type="entry name" value="PIN_dom"/>
</dbReference>
<gene>
    <name evidence="6" type="primary">vapC</name>
    <name evidence="8" type="ORF">AB0I59_11790</name>
</gene>
<dbReference type="Pfam" id="PF01850">
    <property type="entry name" value="PIN"/>
    <property type="match status" value="1"/>
</dbReference>
<dbReference type="RefSeq" id="WP_061257550.1">
    <property type="nucleotide sequence ID" value="NZ_JBFALK010000005.1"/>
</dbReference>